<dbReference type="PANTHER" id="PTHR48125:SF10">
    <property type="entry name" value="OS12G0136300 PROTEIN"/>
    <property type="match status" value="1"/>
</dbReference>
<dbReference type="RefSeq" id="WP_189977418.1">
    <property type="nucleotide sequence ID" value="NZ_BMUL01000007.1"/>
</dbReference>
<evidence type="ECO:0000256" key="1">
    <source>
        <dbReference type="SAM" id="Coils"/>
    </source>
</evidence>
<dbReference type="PANTHER" id="PTHR48125">
    <property type="entry name" value="LP07818P1"/>
    <property type="match status" value="1"/>
</dbReference>
<evidence type="ECO:0000313" key="3">
    <source>
        <dbReference type="EMBL" id="GHA84495.1"/>
    </source>
</evidence>
<keyword evidence="4" id="KW-1185">Reference proteome</keyword>
<feature type="region of interest" description="Disordered" evidence="2">
    <location>
        <begin position="965"/>
        <end position="999"/>
    </location>
</feature>
<evidence type="ECO:0000256" key="2">
    <source>
        <dbReference type="SAM" id="MobiDB-lite"/>
    </source>
</evidence>
<feature type="region of interest" description="Disordered" evidence="2">
    <location>
        <begin position="533"/>
        <end position="583"/>
    </location>
</feature>
<reference evidence="3" key="2">
    <citation type="submission" date="2020-09" db="EMBL/GenBank/DDBJ databases">
        <authorList>
            <person name="Sun Q."/>
            <person name="Ohkuma M."/>
        </authorList>
    </citation>
    <scope>NUCLEOTIDE SEQUENCE</scope>
    <source>
        <strain evidence="3">JCM 4518</strain>
    </source>
</reference>
<comment type="caution">
    <text evidence="3">The sequence shown here is derived from an EMBL/GenBank/DDBJ whole genome shotgun (WGS) entry which is preliminary data.</text>
</comment>
<proteinExistence type="predicted"/>
<name>A0A918W9C4_9ACTN</name>
<dbReference type="Proteomes" id="UP000644020">
    <property type="component" value="Unassembled WGS sequence"/>
</dbReference>
<feature type="region of interest" description="Disordered" evidence="2">
    <location>
        <begin position="120"/>
        <end position="149"/>
    </location>
</feature>
<gene>
    <name evidence="3" type="ORF">GCM10010305_30320</name>
</gene>
<organism evidence="3 4">
    <name type="scientific">Streptomyces termitum</name>
    <dbReference type="NCBI Taxonomy" id="67368"/>
    <lineage>
        <taxon>Bacteria</taxon>
        <taxon>Bacillati</taxon>
        <taxon>Actinomycetota</taxon>
        <taxon>Actinomycetes</taxon>
        <taxon>Kitasatosporales</taxon>
        <taxon>Streptomycetaceae</taxon>
        <taxon>Streptomyces</taxon>
    </lineage>
</organism>
<reference evidence="3" key="1">
    <citation type="journal article" date="2014" name="Int. J. Syst. Evol. Microbiol.">
        <title>Complete genome sequence of Corynebacterium casei LMG S-19264T (=DSM 44701T), isolated from a smear-ripened cheese.</title>
        <authorList>
            <consortium name="US DOE Joint Genome Institute (JGI-PGF)"/>
            <person name="Walter F."/>
            <person name="Albersmeier A."/>
            <person name="Kalinowski J."/>
            <person name="Ruckert C."/>
        </authorList>
    </citation>
    <scope>NUCLEOTIDE SEQUENCE</scope>
    <source>
        <strain evidence="3">JCM 4518</strain>
    </source>
</reference>
<feature type="region of interest" description="Disordered" evidence="2">
    <location>
        <begin position="1"/>
        <end position="20"/>
    </location>
</feature>
<protein>
    <submittedName>
        <fullName evidence="3">Uncharacterized protein</fullName>
    </submittedName>
</protein>
<accession>A0A918W9C4</accession>
<dbReference type="EMBL" id="BMUL01000007">
    <property type="protein sequence ID" value="GHA84495.1"/>
    <property type="molecule type" value="Genomic_DNA"/>
</dbReference>
<evidence type="ECO:0000313" key="4">
    <source>
        <dbReference type="Proteomes" id="UP000644020"/>
    </source>
</evidence>
<feature type="coiled-coil region" evidence="1">
    <location>
        <begin position="837"/>
        <end position="864"/>
    </location>
</feature>
<feature type="compositionally biased region" description="Low complexity" evidence="2">
    <location>
        <begin position="976"/>
        <end position="999"/>
    </location>
</feature>
<keyword evidence="1" id="KW-0175">Coiled coil</keyword>
<sequence>MSLLAVTADTASAASRTTSATAAEEARASLAAYRAEAASDAPPGFPDIKWDRWPEWSIWTSFAQPDITVWNAWIPSAATGEQELADMCRLGRVLHSGGPLVKDLTKTALAGAPADRRLALTENSAGKTPVELANSKDWDTAPPPPGFETEQQKRWLEQIGKFQYHFDAPEFDTETREFRRDSHQRTQDATFEDLVPRAGAESVARVAEIIDQTKASDEYFVELDRFQKELAALLGAGAGTLTDLTVGMSADDARMFLQAGGFPKTAPEAGTVEFRTEVEALKTRWANCDHENASDPYRVMGDVVETARAEYQAELDTQSAFRNTIVDAESLAYDDLWNASFAMVEAVGQAWVAEEILAWQRSHGTNWVPTAEEKTRIETGLKETQTNITKQLALARSYVDDAEKQVTRADTAQAAAFKAAAEAGTPPGRGLAYAQQSVQVAKASAAGAKAAYQAANTALQASKATVADNGALFSRARAEANALEAEYRRVAAQENAAQATTAANAAAAQATKAEEEAVRAKEARVRAETAEAAAKKAADEARAKRLTAEAEKKTAAEARKRADTERAKADAAEKRAAEERKAAGEALADAEAAGAVAESRTSDALAAEIRAADAKDRALEAERKEDAAASRAAAYEAAAAAAEGTEDAAAARAAATDARNAANEASAAAGRSRAAADDASAAAVAARVAADESTAAAKRSRAAAEGAKAAAATTHAQATAARAAAADAIDASEAAGAHARAAEAYGRVAAANAVSAKANAAAARSQADQARAESAVTTGQAWAAAQAATAASDAAALVIDPANEAISLGSPHQARDASAGMAVLVGQSALSLSAQQAAAAQARADEAAEAAQAAKEAADRADADAVLAATAAATAAQQAAKAAVSVTKAQASARAAAADASAAQTAAANATKYEAQAAADATAADTAATDAEREAASARAAASAAELDAEAARASANAAEGDASAAHAVADRAEQDALSAEAAAENAQASAREADAAATRAEAALQERIEAARAQRAESPVDTGAELTADEEKILLAACGQTCVDQWRAAKAATAQDVLDWVKANGGQIILDVVGYNDAKACFTKGDVEGCLWTLINAASLAVVVAKLPQLTVAVGRVVLGIKAFFEASAKGRRTLKKLREIIEKARRDPDTPPCLEGVAGSGARSLAAAGNSNDVCDLDWTIEDLPVEKLDALEDKYGIDAADGVDYNWGKMMEKGPDGKPTKNANDHAIPGIGTNIEELAKYFASWRGKATHIDPNTGNKVAFDATKKVVIIIKDRYIHGYKMTLEKFNSKYNPLTP</sequence>